<evidence type="ECO:0000256" key="1">
    <source>
        <dbReference type="ARBA" id="ARBA00022722"/>
    </source>
</evidence>
<gene>
    <name evidence="2" type="ORF">MEDL_25926</name>
</gene>
<keyword evidence="1" id="KW-0540">Nuclease</keyword>
<keyword evidence="1" id="KW-0378">Hydrolase</keyword>
<proteinExistence type="predicted"/>
<dbReference type="EMBL" id="CAJPWZ010001281">
    <property type="protein sequence ID" value="CAG2211921.1"/>
    <property type="molecule type" value="Genomic_DNA"/>
</dbReference>
<dbReference type="GO" id="GO:0000175">
    <property type="term" value="F:3'-5'-RNA exonuclease activity"/>
    <property type="evidence" value="ECO:0007669"/>
    <property type="project" value="InterPro"/>
</dbReference>
<dbReference type="AlphaFoldDB" id="A0A8S3RQV2"/>
<comment type="caution">
    <text evidence="2">The sequence shown here is derived from an EMBL/GenBank/DDBJ whole genome shotgun (WGS) entry which is preliminary data.</text>
</comment>
<dbReference type="Proteomes" id="UP000683360">
    <property type="component" value="Unassembled WGS sequence"/>
</dbReference>
<dbReference type="OrthoDB" id="6159600at2759"/>
<evidence type="ECO:0000313" key="2">
    <source>
        <dbReference type="EMBL" id="CAG2211921.1"/>
    </source>
</evidence>
<dbReference type="PANTHER" id="PTHR11046:SF25">
    <property type="match status" value="1"/>
</dbReference>
<accession>A0A8S3RQV2</accession>
<sequence length="313" mass="35210">MKHQEISCHIVATMSDRAATEVKPNELLSEFRKETLPLTYYNYNTFTEQEKMSLETMCIFFCGLHALVNFADTAKNTLKELELGIFNNEVPCSDKSYKDNDPGTCRLVRTASKAFGEGSGGDEKSGCQGKFKTFAAEFLREHGMKTVPLRSFRGSRFNILFHNASSAFFLYSKMKEFLENYGAENRLLKSILFDLKTTKFIAGLKALGLLSMFVTCPLWSVLENGNVSIIDMNEKYLQLVTFLDDASQNVAAFMSGDLLMFGKNTQLEKGPIYNSLIGRNTFDSTVEMFLQVLLSALCKHSRKLCADHLPEGN</sequence>
<organism evidence="2 3">
    <name type="scientific">Mytilus edulis</name>
    <name type="common">Blue mussel</name>
    <dbReference type="NCBI Taxonomy" id="6550"/>
    <lineage>
        <taxon>Eukaryota</taxon>
        <taxon>Metazoa</taxon>
        <taxon>Spiralia</taxon>
        <taxon>Lophotrochozoa</taxon>
        <taxon>Mollusca</taxon>
        <taxon>Bivalvia</taxon>
        <taxon>Autobranchia</taxon>
        <taxon>Pteriomorphia</taxon>
        <taxon>Mytilida</taxon>
        <taxon>Mytiloidea</taxon>
        <taxon>Mytilidae</taxon>
        <taxon>Mytilinae</taxon>
        <taxon>Mytilus</taxon>
    </lineage>
</organism>
<reference evidence="2" key="1">
    <citation type="submission" date="2021-03" db="EMBL/GenBank/DDBJ databases">
        <authorList>
            <person name="Bekaert M."/>
        </authorList>
    </citation>
    <scope>NUCLEOTIDE SEQUENCE</scope>
</reference>
<protein>
    <submittedName>
        <fullName evidence="2">Uncharacterized protein</fullName>
    </submittedName>
</protein>
<dbReference type="PANTHER" id="PTHR11046">
    <property type="entry name" value="OLIGORIBONUCLEASE, MITOCHONDRIAL"/>
    <property type="match status" value="1"/>
</dbReference>
<dbReference type="InterPro" id="IPR022894">
    <property type="entry name" value="Oligoribonuclease"/>
</dbReference>
<name>A0A8S3RQV2_MYTED</name>
<keyword evidence="3" id="KW-1185">Reference proteome</keyword>
<evidence type="ECO:0000313" key="3">
    <source>
        <dbReference type="Proteomes" id="UP000683360"/>
    </source>
</evidence>